<evidence type="ECO:0000313" key="4">
    <source>
        <dbReference type="Proteomes" id="UP000198755"/>
    </source>
</evidence>
<protein>
    <submittedName>
        <fullName evidence="3">Short C-terminal domain-containing protein</fullName>
    </submittedName>
</protein>
<dbReference type="Proteomes" id="UP000198755">
    <property type="component" value="Unassembled WGS sequence"/>
</dbReference>
<dbReference type="RefSeq" id="WP_091680776.1">
    <property type="nucleotide sequence ID" value="NZ_FOSN01000005.1"/>
</dbReference>
<sequence>MQDLTPEGLRLLDGVAQRHGVSREAVVTLLRALAQGGGYQAQFNHPDLGGMGQWSQGGMIMVGDMFNQGLKYRVDQLCGELSTLLRNQPMFSVAPGSSQTQSQGAAGVSLFVPGPNSSSGQWWPGDLGAPSSTGAQNDLRYACFPGSRRLAIRQGDRVSVYDTGDHIVSGFSQQQGGDQSLTFTSQYGLVRVADLPLASPASVHAPEPPASGLAEAAPLPKSAPVPPDFEPTAVAAPLAAARPPEPQQSSADDILTTIERLADLRQKNILTEEEFAAKKAALLARL</sequence>
<evidence type="ECO:0000256" key="1">
    <source>
        <dbReference type="SAM" id="MobiDB-lite"/>
    </source>
</evidence>
<evidence type="ECO:0000313" key="3">
    <source>
        <dbReference type="EMBL" id="SFK30125.1"/>
    </source>
</evidence>
<feature type="region of interest" description="Disordered" evidence="1">
    <location>
        <begin position="201"/>
        <end position="231"/>
    </location>
</feature>
<name>A0A1I3YE86_9HYPH</name>
<dbReference type="STRING" id="1612308.SAMN05444581_105209"/>
<accession>A0A1I3YE86</accession>
<dbReference type="AlphaFoldDB" id="A0A1I3YE86"/>
<organism evidence="3 4">
    <name type="scientific">Methylocapsa palsarum</name>
    <dbReference type="NCBI Taxonomy" id="1612308"/>
    <lineage>
        <taxon>Bacteria</taxon>
        <taxon>Pseudomonadati</taxon>
        <taxon>Pseudomonadota</taxon>
        <taxon>Alphaproteobacteria</taxon>
        <taxon>Hyphomicrobiales</taxon>
        <taxon>Beijerinckiaceae</taxon>
        <taxon>Methylocapsa</taxon>
    </lineage>
</organism>
<keyword evidence="4" id="KW-1185">Reference proteome</keyword>
<gene>
    <name evidence="3" type="ORF">SAMN05444581_105209</name>
</gene>
<dbReference type="Pfam" id="PF09851">
    <property type="entry name" value="SHOCT"/>
    <property type="match status" value="1"/>
</dbReference>
<feature type="domain" description="SHOCT" evidence="2">
    <location>
        <begin position="257"/>
        <end position="283"/>
    </location>
</feature>
<dbReference type="OrthoDB" id="1778949at2"/>
<evidence type="ECO:0000259" key="2">
    <source>
        <dbReference type="Pfam" id="PF09851"/>
    </source>
</evidence>
<reference evidence="3 4" key="1">
    <citation type="submission" date="2016-10" db="EMBL/GenBank/DDBJ databases">
        <authorList>
            <person name="de Groot N.N."/>
        </authorList>
    </citation>
    <scope>NUCLEOTIDE SEQUENCE [LARGE SCALE GENOMIC DNA]</scope>
    <source>
        <strain evidence="3 4">NE2</strain>
    </source>
</reference>
<dbReference type="InterPro" id="IPR018649">
    <property type="entry name" value="SHOCT"/>
</dbReference>
<proteinExistence type="predicted"/>
<dbReference type="EMBL" id="FOSN01000005">
    <property type="protein sequence ID" value="SFK30125.1"/>
    <property type="molecule type" value="Genomic_DNA"/>
</dbReference>